<protein>
    <submittedName>
        <fullName evidence="2">Uncharacterized protein</fullName>
    </submittedName>
</protein>
<accession>A0ABN0FTY4</accession>
<evidence type="ECO:0000256" key="1">
    <source>
        <dbReference type="SAM" id="MobiDB-lite"/>
    </source>
</evidence>
<reference evidence="2 3" key="1">
    <citation type="journal article" date="2012" name="J. Bacteriol.">
        <title>Draft Genome Sequence of the Soil Bacterium Burkholderia terrae Strain BS001, Which Interacts with Fungal Surface Structures.</title>
        <authorList>
            <person name="Nazir R."/>
            <person name="Hansen M.A."/>
            <person name="Sorensen S."/>
            <person name="van Elsas J.D."/>
        </authorList>
    </citation>
    <scope>NUCLEOTIDE SEQUENCE [LARGE SCALE GENOMIC DNA]</scope>
    <source>
        <strain evidence="2 3">BS001</strain>
    </source>
</reference>
<feature type="region of interest" description="Disordered" evidence="1">
    <location>
        <begin position="1"/>
        <end position="51"/>
    </location>
</feature>
<evidence type="ECO:0000313" key="2">
    <source>
        <dbReference type="EMBL" id="EIN02301.1"/>
    </source>
</evidence>
<organism evidence="2 3">
    <name type="scientific">Paraburkholderia hospita</name>
    <dbReference type="NCBI Taxonomy" id="169430"/>
    <lineage>
        <taxon>Bacteria</taxon>
        <taxon>Pseudomonadati</taxon>
        <taxon>Pseudomonadota</taxon>
        <taxon>Betaproteobacteria</taxon>
        <taxon>Burkholderiales</taxon>
        <taxon>Burkholderiaceae</taxon>
        <taxon>Paraburkholderia</taxon>
    </lineage>
</organism>
<feature type="compositionally biased region" description="Low complexity" evidence="1">
    <location>
        <begin position="36"/>
        <end position="50"/>
    </location>
</feature>
<sequence>MNDEASAEQHGDLSRVGQSLTQRWTDSEYRQRATQTPASDSDGAATDAAPVDTQQRGCLVAGGPCGLPCA</sequence>
<keyword evidence="3" id="KW-1185">Reference proteome</keyword>
<gene>
    <name evidence="2" type="ORF">WQE_04912</name>
</gene>
<name>A0ABN0FTY4_9BURK</name>
<dbReference type="Proteomes" id="UP000004980">
    <property type="component" value="Unassembled WGS sequence"/>
</dbReference>
<evidence type="ECO:0000313" key="3">
    <source>
        <dbReference type="Proteomes" id="UP000004980"/>
    </source>
</evidence>
<comment type="caution">
    <text evidence="2">The sequence shown here is derived from an EMBL/GenBank/DDBJ whole genome shotgun (WGS) entry which is preliminary data.</text>
</comment>
<proteinExistence type="predicted"/>
<dbReference type="EMBL" id="AKAU01000036">
    <property type="protein sequence ID" value="EIN02301.1"/>
    <property type="molecule type" value="Genomic_DNA"/>
</dbReference>